<evidence type="ECO:0000256" key="7">
    <source>
        <dbReference type="PROSITE-ProRule" id="PRU00723"/>
    </source>
</evidence>
<dbReference type="PANTHER" id="PTHR24056:SF254">
    <property type="entry name" value="CYCLIN-DEPENDENT KINASE 2"/>
    <property type="match status" value="1"/>
</dbReference>
<dbReference type="PANTHER" id="PTHR24056">
    <property type="entry name" value="CELL DIVISION PROTEIN KINASE"/>
    <property type="match status" value="1"/>
</dbReference>
<evidence type="ECO:0000256" key="8">
    <source>
        <dbReference type="SAM" id="MobiDB-lite"/>
    </source>
</evidence>
<feature type="compositionally biased region" description="Polar residues" evidence="8">
    <location>
        <begin position="179"/>
        <end position="191"/>
    </location>
</feature>
<keyword evidence="3" id="KW-0808">Transferase</keyword>
<proteinExistence type="predicted"/>
<evidence type="ECO:0000256" key="2">
    <source>
        <dbReference type="ARBA" id="ARBA00022527"/>
    </source>
</evidence>
<keyword evidence="5" id="KW-0418">Kinase</keyword>
<evidence type="ECO:0000313" key="11">
    <source>
        <dbReference type="EMBL" id="CAF1197826.1"/>
    </source>
</evidence>
<dbReference type="Gene3D" id="1.10.510.10">
    <property type="entry name" value="Transferase(Phosphotransferase) domain 1"/>
    <property type="match status" value="1"/>
</dbReference>
<accession>A0A814W8G6</accession>
<feature type="region of interest" description="Disordered" evidence="8">
    <location>
        <begin position="447"/>
        <end position="493"/>
    </location>
</feature>
<dbReference type="Gene3D" id="3.30.200.20">
    <property type="entry name" value="Phosphorylase Kinase, domain 1"/>
    <property type="match status" value="1"/>
</dbReference>
<dbReference type="AlphaFoldDB" id="A0A814W8G6"/>
<keyword evidence="2" id="KW-0723">Serine/threonine-protein kinase</keyword>
<dbReference type="SMART" id="SM00360">
    <property type="entry name" value="RRM"/>
    <property type="match status" value="2"/>
</dbReference>
<dbReference type="GO" id="GO:0004693">
    <property type="term" value="F:cyclin-dependent protein serine/threonine kinase activity"/>
    <property type="evidence" value="ECO:0007669"/>
    <property type="project" value="UniProtKB-EC"/>
</dbReference>
<keyword evidence="7" id="KW-0862">Zinc</keyword>
<evidence type="ECO:0000313" key="12">
    <source>
        <dbReference type="Proteomes" id="UP000663882"/>
    </source>
</evidence>
<dbReference type="InterPro" id="IPR011009">
    <property type="entry name" value="Kinase-like_dom_sf"/>
</dbReference>
<dbReference type="GO" id="GO:0010389">
    <property type="term" value="P:regulation of G2/M transition of mitotic cell cycle"/>
    <property type="evidence" value="ECO:0007669"/>
    <property type="project" value="TreeGrafter"/>
</dbReference>
<organism evidence="11 12">
    <name type="scientific">Rotaria sordida</name>
    <dbReference type="NCBI Taxonomy" id="392033"/>
    <lineage>
        <taxon>Eukaryota</taxon>
        <taxon>Metazoa</taxon>
        <taxon>Spiralia</taxon>
        <taxon>Gnathifera</taxon>
        <taxon>Rotifera</taxon>
        <taxon>Eurotatoria</taxon>
        <taxon>Bdelloidea</taxon>
        <taxon>Philodinida</taxon>
        <taxon>Philodinidae</taxon>
        <taxon>Rotaria</taxon>
    </lineage>
</organism>
<feature type="compositionally biased region" description="Low complexity" evidence="8">
    <location>
        <begin position="466"/>
        <end position="482"/>
    </location>
</feature>
<dbReference type="GO" id="GO:0003723">
    <property type="term" value="F:RNA binding"/>
    <property type="evidence" value="ECO:0007669"/>
    <property type="project" value="InterPro"/>
</dbReference>
<keyword evidence="6" id="KW-0067">ATP-binding</keyword>
<feature type="domain" description="C3H1-type" evidence="10">
    <location>
        <begin position="302"/>
        <end position="330"/>
    </location>
</feature>
<dbReference type="GO" id="GO:0007165">
    <property type="term" value="P:signal transduction"/>
    <property type="evidence" value="ECO:0007669"/>
    <property type="project" value="TreeGrafter"/>
</dbReference>
<evidence type="ECO:0000256" key="4">
    <source>
        <dbReference type="ARBA" id="ARBA00022741"/>
    </source>
</evidence>
<dbReference type="GO" id="GO:0005524">
    <property type="term" value="F:ATP binding"/>
    <property type="evidence" value="ECO:0007669"/>
    <property type="project" value="UniProtKB-KW"/>
</dbReference>
<dbReference type="InterPro" id="IPR000571">
    <property type="entry name" value="Znf_CCCH"/>
</dbReference>
<dbReference type="PROSITE" id="PS50103">
    <property type="entry name" value="ZF_C3H1"/>
    <property type="match status" value="1"/>
</dbReference>
<evidence type="ECO:0000256" key="6">
    <source>
        <dbReference type="ARBA" id="ARBA00022840"/>
    </source>
</evidence>
<dbReference type="SUPFAM" id="SSF54928">
    <property type="entry name" value="RNA-binding domain, RBD"/>
    <property type="match status" value="2"/>
</dbReference>
<protein>
    <recommendedName>
        <fullName evidence="1">cyclin-dependent kinase</fullName>
        <ecNumber evidence="1">2.7.11.22</ecNumber>
    </recommendedName>
</protein>
<dbReference type="InterPro" id="IPR000504">
    <property type="entry name" value="RRM_dom"/>
</dbReference>
<comment type="caution">
    <text evidence="11">The sequence shown here is derived from an EMBL/GenBank/DDBJ whole genome shotgun (WGS) entry which is preliminary data.</text>
</comment>
<dbReference type="GO" id="GO:0000082">
    <property type="term" value="P:G1/S transition of mitotic cell cycle"/>
    <property type="evidence" value="ECO:0007669"/>
    <property type="project" value="TreeGrafter"/>
</dbReference>
<dbReference type="Pfam" id="PF00069">
    <property type="entry name" value="Pkinase"/>
    <property type="match status" value="1"/>
</dbReference>
<feature type="region of interest" description="Disordered" evidence="8">
    <location>
        <begin position="177"/>
        <end position="202"/>
    </location>
</feature>
<dbReference type="InterPro" id="IPR000719">
    <property type="entry name" value="Prot_kinase_dom"/>
</dbReference>
<evidence type="ECO:0000259" key="9">
    <source>
        <dbReference type="PROSITE" id="PS50011"/>
    </source>
</evidence>
<dbReference type="GO" id="GO:0010468">
    <property type="term" value="P:regulation of gene expression"/>
    <property type="evidence" value="ECO:0007669"/>
    <property type="project" value="TreeGrafter"/>
</dbReference>
<dbReference type="Proteomes" id="UP000663882">
    <property type="component" value="Unassembled WGS sequence"/>
</dbReference>
<evidence type="ECO:0000259" key="10">
    <source>
        <dbReference type="PROSITE" id="PS50103"/>
    </source>
</evidence>
<name>A0A814W8G6_9BILA</name>
<dbReference type="OrthoDB" id="10010347at2759"/>
<dbReference type="Gene3D" id="3.30.70.330">
    <property type="match status" value="2"/>
</dbReference>
<dbReference type="PROSITE" id="PS50011">
    <property type="entry name" value="PROTEIN_KINASE_DOM"/>
    <property type="match status" value="1"/>
</dbReference>
<gene>
    <name evidence="11" type="ORF">RFH988_LOCUS24429</name>
</gene>
<evidence type="ECO:0000256" key="5">
    <source>
        <dbReference type="ARBA" id="ARBA00022777"/>
    </source>
</evidence>
<dbReference type="SUPFAM" id="SSF56112">
    <property type="entry name" value="Protein kinase-like (PK-like)"/>
    <property type="match status" value="1"/>
</dbReference>
<feature type="compositionally biased region" description="Low complexity" evidence="8">
    <location>
        <begin position="192"/>
        <end position="202"/>
    </location>
</feature>
<dbReference type="GO" id="GO:0030332">
    <property type="term" value="F:cyclin binding"/>
    <property type="evidence" value="ECO:0007669"/>
    <property type="project" value="TreeGrafter"/>
</dbReference>
<dbReference type="EC" id="2.7.11.22" evidence="1"/>
<evidence type="ECO:0000256" key="3">
    <source>
        <dbReference type="ARBA" id="ARBA00022679"/>
    </source>
</evidence>
<dbReference type="InterPro" id="IPR012677">
    <property type="entry name" value="Nucleotide-bd_a/b_plait_sf"/>
</dbReference>
<dbReference type="GO" id="GO:0008270">
    <property type="term" value="F:zinc ion binding"/>
    <property type="evidence" value="ECO:0007669"/>
    <property type="project" value="UniProtKB-KW"/>
</dbReference>
<keyword evidence="4" id="KW-0547">Nucleotide-binding</keyword>
<sequence length="1008" mass="115738">MNKTPDLNTRKRILFFQKINPKTTKQSLQKFLSEFQIEKCSVPVDQEGKNDNVGHNKHHAIVTFIDESSITILMSRRPLIIDDQEVFIHRYDPDQISAKDNTDIKTLTVSSTIGRSLTKYNLERYFRKYGEIDHIDCINDDDNTYIIHFKDYDSVDRTLLNEPHEINNISVNIKKGHQHSFNGSSDSNESLTTANNNNQTTTPRKSILKVNFDSQISSLCLPEPKYCIHIKDLPTDVDAERLSVGFNWSIYDILMGPTLDDQSSSMECWLKSPDNQAQIDEFIQNSKQRKINGSIIQCEKEEDQLELCKFFRTGQCEKSDDNCHWAHVKCTANGTCSRDCPYGHVKGLKMENVTTNNAITTYRIKISGFGKKLTRISLAQWLHQNEKYCYVDERQNQVGYIINLITLKYAKQLMKKWHNSNIGGSKLKCQLEINQKSSMHRALSRSLQSLNNGETDNDACGRRNSRSSNNYSAQSSRDSSISRADDHSPITVLNDQHINSEGRLYAHAFNTMGKSWKNHDMRPASSIESIPLPSNLKPSLPNDVSSDEWEVIKQASGNGRKALFIVKKSDRKYNAVIKVYQNELQEACYRELSVLKMLKGVQGVAQLIEPEHQSNNFKQKANSKADLWIIMQRAWKHSLQTVIDRNRERNIDDIEVSTAIQFIQNLIGIVKRVHSQGILHQNLEPENIMIECESTNPSIGQARLTLLNFTQAYIKSDQSASMNQEKAYQWYQPPQAHVQAFKYSATNDASVIVAILLWLLTGTIPQHDTNVLPHQQLEVHEKISQKISRAIQSANANRSVKLEFDQLKTYLIDTFNRAFGFPEYEPWTIDDLECRIKSIWELLISDDSKLNTIEDIFQNLFRLTTSSQLIGTSAYHPTAIQKAADAFSQVKQEFLKSHANQYMWFDGNCTWLNSAQHSMNEYRHDDILTYYCRNQNYSIIITCFTSINDEGRIVTLSIGSTVHGKMIRIPLGQYSIAKDYVTQLQEIFNRELKNLLLSIYNEQKEVQQ</sequence>
<dbReference type="InterPro" id="IPR050108">
    <property type="entry name" value="CDK"/>
</dbReference>
<feature type="domain" description="Protein kinase" evidence="9">
    <location>
        <begin position="549"/>
        <end position="879"/>
    </location>
</feature>
<dbReference type="GO" id="GO:0000307">
    <property type="term" value="C:cyclin-dependent protein kinase holoenzyme complex"/>
    <property type="evidence" value="ECO:0007669"/>
    <property type="project" value="TreeGrafter"/>
</dbReference>
<evidence type="ECO:0000256" key="1">
    <source>
        <dbReference type="ARBA" id="ARBA00012425"/>
    </source>
</evidence>
<keyword evidence="7" id="KW-0479">Metal-binding</keyword>
<dbReference type="InterPro" id="IPR035979">
    <property type="entry name" value="RBD_domain_sf"/>
</dbReference>
<keyword evidence="7" id="KW-0863">Zinc-finger</keyword>
<feature type="zinc finger region" description="C3H1-type" evidence="7">
    <location>
        <begin position="302"/>
        <end position="330"/>
    </location>
</feature>
<dbReference type="GO" id="GO:0005737">
    <property type="term" value="C:cytoplasm"/>
    <property type="evidence" value="ECO:0007669"/>
    <property type="project" value="TreeGrafter"/>
</dbReference>
<reference evidence="11" key="1">
    <citation type="submission" date="2021-02" db="EMBL/GenBank/DDBJ databases">
        <authorList>
            <person name="Nowell W R."/>
        </authorList>
    </citation>
    <scope>NUCLEOTIDE SEQUENCE</scope>
</reference>
<dbReference type="GO" id="GO:0005634">
    <property type="term" value="C:nucleus"/>
    <property type="evidence" value="ECO:0007669"/>
    <property type="project" value="TreeGrafter"/>
</dbReference>
<dbReference type="EMBL" id="CAJNOO010001782">
    <property type="protein sequence ID" value="CAF1197826.1"/>
    <property type="molecule type" value="Genomic_DNA"/>
</dbReference>